<feature type="non-terminal residue" evidence="1">
    <location>
        <position position="1"/>
    </location>
</feature>
<keyword evidence="2" id="KW-1185">Reference proteome</keyword>
<evidence type="ECO:0000313" key="2">
    <source>
        <dbReference type="Proteomes" id="UP000593574"/>
    </source>
</evidence>
<protein>
    <submittedName>
        <fullName evidence="1">Uncharacterized protein</fullName>
    </submittedName>
</protein>
<comment type="caution">
    <text evidence="1">The sequence shown here is derived from an EMBL/GenBank/DDBJ whole genome shotgun (WGS) entry which is preliminary data.</text>
</comment>
<dbReference type="EMBL" id="JABEZV010000004">
    <property type="protein sequence ID" value="MBA0709481.1"/>
    <property type="molecule type" value="Genomic_DNA"/>
</dbReference>
<proteinExistence type="predicted"/>
<reference evidence="1 2" key="1">
    <citation type="journal article" date="2019" name="Genome Biol. Evol.">
        <title>Insights into the evolution of the New World diploid cottons (Gossypium, subgenus Houzingenia) based on genome sequencing.</title>
        <authorList>
            <person name="Grover C.E."/>
            <person name="Arick M.A. 2nd"/>
            <person name="Thrash A."/>
            <person name="Conover J.L."/>
            <person name="Sanders W.S."/>
            <person name="Peterson D.G."/>
            <person name="Frelichowski J.E."/>
            <person name="Scheffler J.A."/>
            <person name="Scheffler B.E."/>
            <person name="Wendel J.F."/>
        </authorList>
    </citation>
    <scope>NUCLEOTIDE SEQUENCE [LARGE SCALE GENOMIC DNA]</scope>
    <source>
        <strain evidence="1">4</strain>
        <tissue evidence="1">Leaf</tissue>
    </source>
</reference>
<dbReference type="AlphaFoldDB" id="A0A7J8ZCJ5"/>
<organism evidence="1 2">
    <name type="scientific">Gossypium laxum</name>
    <dbReference type="NCBI Taxonomy" id="34288"/>
    <lineage>
        <taxon>Eukaryota</taxon>
        <taxon>Viridiplantae</taxon>
        <taxon>Streptophyta</taxon>
        <taxon>Embryophyta</taxon>
        <taxon>Tracheophyta</taxon>
        <taxon>Spermatophyta</taxon>
        <taxon>Magnoliopsida</taxon>
        <taxon>eudicotyledons</taxon>
        <taxon>Gunneridae</taxon>
        <taxon>Pentapetalae</taxon>
        <taxon>rosids</taxon>
        <taxon>malvids</taxon>
        <taxon>Malvales</taxon>
        <taxon>Malvaceae</taxon>
        <taxon>Malvoideae</taxon>
        <taxon>Gossypium</taxon>
    </lineage>
</organism>
<dbReference type="Proteomes" id="UP000593574">
    <property type="component" value="Unassembled WGS sequence"/>
</dbReference>
<evidence type="ECO:0000313" key="1">
    <source>
        <dbReference type="EMBL" id="MBA0709481.1"/>
    </source>
</evidence>
<sequence>DKFNDEKYDSKYLNYFFNKNPRLCKPVGLDQATTKFLHAISTTSAMLAQAKSKEEYKKLMAEMLSSMDSRSEDEKSSTSSIKIRDFAYDTTL</sequence>
<feature type="non-terminal residue" evidence="1">
    <location>
        <position position="92"/>
    </location>
</feature>
<gene>
    <name evidence="1" type="ORF">Golax_024512</name>
</gene>
<name>A0A7J8ZCJ5_9ROSI</name>
<accession>A0A7J8ZCJ5</accession>